<dbReference type="EMBL" id="OBEH01000001">
    <property type="protein sequence ID" value="SNY95350.1"/>
    <property type="molecule type" value="Genomic_DNA"/>
</dbReference>
<dbReference type="RefSeq" id="WP_097044655.1">
    <property type="nucleotide sequence ID" value="NZ_OBEH01000001.1"/>
</dbReference>
<reference evidence="2" key="1">
    <citation type="submission" date="2017-09" db="EMBL/GenBank/DDBJ databases">
        <authorList>
            <person name="Varghese N."/>
            <person name="Submissions S."/>
        </authorList>
    </citation>
    <scope>NUCLEOTIDE SEQUENCE [LARGE SCALE GENOMIC DNA]</scope>
    <source>
        <strain evidence="2">DSM 25885</strain>
    </source>
</reference>
<accession>A0A285MDV8</accession>
<dbReference type="OrthoDB" id="9794322at2"/>
<dbReference type="Proteomes" id="UP000219048">
    <property type="component" value="Unassembled WGS sequence"/>
</dbReference>
<sequence length="84" mass="9293">MKSFLLATFALASFGFSTSPKKSTNALKTLDCEQVIEWGTWSGNGCGSRINKVLNYGDECGANFYVWEFATCDKKMPKDPGHPF</sequence>
<evidence type="ECO:0000313" key="2">
    <source>
        <dbReference type="Proteomes" id="UP000219048"/>
    </source>
</evidence>
<organism evidence="1 2">
    <name type="scientific">Flagellimonas pacifica</name>
    <dbReference type="NCBI Taxonomy" id="1247520"/>
    <lineage>
        <taxon>Bacteria</taxon>
        <taxon>Pseudomonadati</taxon>
        <taxon>Bacteroidota</taxon>
        <taxon>Flavobacteriia</taxon>
        <taxon>Flavobacteriales</taxon>
        <taxon>Flavobacteriaceae</taxon>
        <taxon>Flagellimonas</taxon>
    </lineage>
</organism>
<evidence type="ECO:0000313" key="1">
    <source>
        <dbReference type="EMBL" id="SNY95350.1"/>
    </source>
</evidence>
<gene>
    <name evidence="1" type="ORF">SAMN06265377_1018</name>
</gene>
<protein>
    <submittedName>
        <fullName evidence="1">Uncharacterized protein</fullName>
    </submittedName>
</protein>
<name>A0A285MDV8_9FLAO</name>
<proteinExistence type="predicted"/>
<keyword evidence="2" id="KW-1185">Reference proteome</keyword>
<dbReference type="AlphaFoldDB" id="A0A285MDV8"/>